<organism evidence="3 4">
    <name type="scientific">Pectobacterium phage PPWS4</name>
    <dbReference type="NCBI Taxonomy" id="1961914"/>
    <lineage>
        <taxon>Viruses</taxon>
        <taxon>Duplodnaviria</taxon>
        <taxon>Heunggongvirae</taxon>
        <taxon>Uroviricota</taxon>
        <taxon>Caudoviricetes</taxon>
        <taxon>Autographivirales</taxon>
        <taxon>Autotranscriptaviridae</taxon>
        <taxon>Studiervirinae</taxon>
        <taxon>Pektosvirus</taxon>
        <taxon>Pektosvirus PPWS4</taxon>
    </lineage>
</organism>
<dbReference type="Proteomes" id="UP000222626">
    <property type="component" value="Segment"/>
</dbReference>
<dbReference type="Pfam" id="PF01464">
    <property type="entry name" value="SLT"/>
    <property type="match status" value="1"/>
</dbReference>
<accession>A0A250KAA8</accession>
<keyword evidence="4" id="KW-1185">Reference proteome</keyword>
<feature type="domain" description="Transglycosylase SLT" evidence="2">
    <location>
        <begin position="19"/>
        <end position="130"/>
    </location>
</feature>
<feature type="region of interest" description="Disordered" evidence="1">
    <location>
        <begin position="448"/>
        <end position="473"/>
    </location>
</feature>
<proteinExistence type="predicted"/>
<dbReference type="InterPro" id="IPR008258">
    <property type="entry name" value="Transglycosylase_SLT_dom_1"/>
</dbReference>
<evidence type="ECO:0000313" key="3">
    <source>
        <dbReference type="EMBL" id="BBA26459.1"/>
    </source>
</evidence>
<feature type="compositionally biased region" description="Basic and acidic residues" evidence="1">
    <location>
        <begin position="212"/>
        <end position="240"/>
    </location>
</feature>
<dbReference type="RefSeq" id="YP_009789905.1">
    <property type="nucleotide sequence ID" value="NC_047819.1"/>
</dbReference>
<protein>
    <submittedName>
        <fullName evidence="3">Internal virion protein D</fullName>
    </submittedName>
</protein>
<sequence>MAKYDENKPSEFDSLYQSSAASAGANPRLLRAQGFHESSFNPKAVSPTGPRGIAQFTKGTARALGLNVFDEDNPNDDRYNPEKAIPAQARLMADLTKKFGGDELKALLAYNQGEGKIGAAQLEAYDRGDYAKISPEGLGYMRNMSAYAKSPNTAKLEAFAKLSNPKTLDQSMSHIAMPETKAKLEAPELGGLTLATGRSSITEEVGTDFRQEFDKQHGKKAKGEDKGETLGDFESRDEGFKNPFRGQGQAIETEFANSAVGTGYRAFRDGDSDLLTSVMTPSRWNTHQFSPDEIEYIRNNLKDANYLSVVSGSDSETLEEAVKLANDNYENDLKNADGGWGAHLAAGVLGAAVDPFTYAPMGFVGKGAKLINKTLKVGAASGAASVASEALRTNVSGGEGHYGMAFAGGAILGGGLTLAFGRGARDADVVPNEPNPFMPTARRLEARETARNTDGVDGSKVNTEDRGFPSSHDGVDYAMHPTEEGAVILKDGTVLAAENPLNPNTARDYASLNHNGEAARAAPSVALGSMSSIGQVTNRSLNPEIRSVASELFRPEVGTVSGASGRYGFVVDEGIERLGAQDNRFFQKYDDVVKDVLKDPEYSMSGMRQREAQIAVQREAAELIESGGKPKTPAMQRLMDALNDFYSTKQAYMENPAMLSGNSKAKSLLSTHWGGKYVQVVYDKFALRTARQRLGNEGLQEAIAKSWIASAHMRPETMTRVKRIIVERSEGKLKTPNDVTPEMIEKYAMDKAYGISHSDDFTASSLVDQTIDSKLTGIENNKYLEARSGFDGDVPVPMADGTMFRVNDLRDYDLGRLMPSYARSVNGNVSLMAGTGRTMLEQKNIIQGLADKARASGDPQLIKEVNALKEGMKLIAGHARRDPDGAFGTLMRSLSDLAYFTKNFWMGPMNFTEIGAMVAKGNVRAALRHIPVINDLMYRRKAVSATTAREMTATLFGRDIDESIRPSRMDFVDSLKENSAVNNWAAQMVGSIRYGTSTLASKSPASWLLRESSNYIGNTARQGVIGDVADSVLRGKNSRWMDAKYLKSAAITKEQAEGIRQLIRDHMELGVDGKFTLKDSKAFSQDPRSNDLWRLGQHTANETFLRPSRIGLQNQKAFGWAGQMVAQFKNFIIRSINGRLVKSFYETTKNGRAVDMAAATVISIGLASAFHIMRSHVDAYRLPQGDRDDYLNKALSPQMVGYAGLSRSSHLGGVFTPVQFLGPFVGFNDANMVRTSIAPQAPIEKQPKNKALKGADVAKSFGGELMNQIPAVGLVGSAVAAGSNLYDSVTSNNKPTQLEMNTGALKATQQLVPNDPLTQQIIMWMYADAGLNTKISTKK</sequence>
<evidence type="ECO:0000259" key="2">
    <source>
        <dbReference type="Pfam" id="PF01464"/>
    </source>
</evidence>
<dbReference type="Gene3D" id="1.10.530.10">
    <property type="match status" value="1"/>
</dbReference>
<name>A0A250KAA8_9CAUD</name>
<dbReference type="EMBL" id="LC216347">
    <property type="protein sequence ID" value="BBA26459.1"/>
    <property type="molecule type" value="Genomic_DNA"/>
</dbReference>
<dbReference type="GeneID" id="54980055"/>
<dbReference type="PANTHER" id="PTHR37423">
    <property type="entry name" value="SOLUBLE LYTIC MUREIN TRANSGLYCOSYLASE-RELATED"/>
    <property type="match status" value="1"/>
</dbReference>
<dbReference type="PANTHER" id="PTHR37423:SF2">
    <property type="entry name" value="MEMBRANE-BOUND LYTIC MUREIN TRANSGLYCOSYLASE C"/>
    <property type="match status" value="1"/>
</dbReference>
<dbReference type="KEGG" id="vg:54980055"/>
<feature type="region of interest" description="Disordered" evidence="1">
    <location>
        <begin position="212"/>
        <end position="245"/>
    </location>
</feature>
<dbReference type="InterPro" id="IPR023346">
    <property type="entry name" value="Lysozyme-like_dom_sf"/>
</dbReference>
<reference evidence="3 4" key="1">
    <citation type="submission" date="2017-02" db="EMBL/GenBank/DDBJ databases">
        <title>T7phage infectious to Pectobacterium.</title>
        <authorList>
            <person name="Hirata H."/>
            <person name="Kashihara M."/>
        </authorList>
    </citation>
    <scope>NUCLEOTIDE SEQUENCE [LARGE SCALE GENOMIC DNA]</scope>
</reference>
<evidence type="ECO:0000313" key="4">
    <source>
        <dbReference type="Proteomes" id="UP000222626"/>
    </source>
</evidence>
<evidence type="ECO:0000256" key="1">
    <source>
        <dbReference type="SAM" id="MobiDB-lite"/>
    </source>
</evidence>
<dbReference type="SUPFAM" id="SSF53955">
    <property type="entry name" value="Lysozyme-like"/>
    <property type="match status" value="1"/>
</dbReference>